<evidence type="ECO:0000313" key="1">
    <source>
        <dbReference type="EMBL" id="KAJ5100489.1"/>
    </source>
</evidence>
<accession>A0A9W9FHZ8</accession>
<dbReference type="OrthoDB" id="4232400at2759"/>
<protein>
    <submittedName>
        <fullName evidence="1">Uncharacterized protein</fullName>
    </submittedName>
</protein>
<dbReference type="Proteomes" id="UP001149165">
    <property type="component" value="Unassembled WGS sequence"/>
</dbReference>
<dbReference type="AlphaFoldDB" id="A0A9W9FHZ8"/>
<comment type="caution">
    <text evidence="1">The sequence shown here is derived from an EMBL/GenBank/DDBJ whole genome shotgun (WGS) entry which is preliminary data.</text>
</comment>
<organism evidence="1 2">
    <name type="scientific">Penicillium angulare</name>
    <dbReference type="NCBI Taxonomy" id="116970"/>
    <lineage>
        <taxon>Eukaryota</taxon>
        <taxon>Fungi</taxon>
        <taxon>Dikarya</taxon>
        <taxon>Ascomycota</taxon>
        <taxon>Pezizomycotina</taxon>
        <taxon>Eurotiomycetes</taxon>
        <taxon>Eurotiomycetidae</taxon>
        <taxon>Eurotiales</taxon>
        <taxon>Aspergillaceae</taxon>
        <taxon>Penicillium</taxon>
    </lineage>
</organism>
<evidence type="ECO:0000313" key="2">
    <source>
        <dbReference type="Proteomes" id="UP001149165"/>
    </source>
</evidence>
<reference evidence="1" key="2">
    <citation type="journal article" date="2023" name="IMA Fungus">
        <title>Comparative genomic study of the Penicillium genus elucidates a diverse pangenome and 15 lateral gene transfer events.</title>
        <authorList>
            <person name="Petersen C."/>
            <person name="Sorensen T."/>
            <person name="Nielsen M.R."/>
            <person name="Sondergaard T.E."/>
            <person name="Sorensen J.L."/>
            <person name="Fitzpatrick D.A."/>
            <person name="Frisvad J.C."/>
            <person name="Nielsen K.L."/>
        </authorList>
    </citation>
    <scope>NUCLEOTIDE SEQUENCE</scope>
    <source>
        <strain evidence="1">IBT 30069</strain>
    </source>
</reference>
<sequence>MTSPEVINSLPPIPPMWRFDESTNTHIFKESKWFKGTYTPFKSFVVYKNEGATPTSLPVLGFGDAIIPVEISGPNSGQSKRGIILLKKALYCPQLGYNLIGSPYLQDWHSRPGNLTSNDIRAASKQRVEIANQLLGFVSPRDPYSGEAAMNNAPRTWATCHNVQFPHAEEQKMNKIPIVVSSESRRLAALSSAEREWLEKFGWGFVNEEDRSKWLEKIFLEKYGLDFGNEEDRKNGRALLRALMK</sequence>
<name>A0A9W9FHZ8_9EURO</name>
<dbReference type="EMBL" id="JAPQKH010000004">
    <property type="protein sequence ID" value="KAJ5100489.1"/>
    <property type="molecule type" value="Genomic_DNA"/>
</dbReference>
<gene>
    <name evidence="1" type="ORF">N7456_006541</name>
</gene>
<keyword evidence="2" id="KW-1185">Reference proteome</keyword>
<reference evidence="1" key="1">
    <citation type="submission" date="2022-11" db="EMBL/GenBank/DDBJ databases">
        <authorList>
            <person name="Petersen C."/>
        </authorList>
    </citation>
    <scope>NUCLEOTIDE SEQUENCE</scope>
    <source>
        <strain evidence="1">IBT 30069</strain>
    </source>
</reference>
<proteinExistence type="predicted"/>